<evidence type="ECO:0000256" key="1">
    <source>
        <dbReference type="ARBA" id="ARBA00007606"/>
    </source>
</evidence>
<dbReference type="EMBL" id="LT934115">
    <property type="protein sequence ID" value="VAH64381.1"/>
    <property type="molecule type" value="Genomic_DNA"/>
</dbReference>
<dbReference type="Gene3D" id="2.60.120.200">
    <property type="match status" value="2"/>
</dbReference>
<dbReference type="GO" id="GO:0030246">
    <property type="term" value="F:carbohydrate binding"/>
    <property type="evidence" value="ECO:0007669"/>
    <property type="project" value="UniProtKB-KW"/>
</dbReference>
<evidence type="ECO:0000313" key="4">
    <source>
        <dbReference type="EMBL" id="VAH64381.1"/>
    </source>
</evidence>
<sequence length="223" mass="24583">MGQTPMLDKKHKCFIPCQLFFLFICLNRAPFTIANDQFVYFGFAQANLSLDGAATITPDGLLELTNGTFNLKGHALYPTPLHFRMSPSGYAQSFSISFVFSILSAYPDKSADVELDTNENSEFQDINGNHVGINMNSLHSVQSHDASFFDDKTGMFKNLSLISREMMQVWVECDGGATKVDVTLAPIKMAKPARPLLSTIYDLSTVFTDTTYIGFSSATGVIN</sequence>
<evidence type="ECO:0000313" key="5">
    <source>
        <dbReference type="Proteomes" id="UP000324705"/>
    </source>
</evidence>
<evidence type="ECO:0000256" key="2">
    <source>
        <dbReference type="ARBA" id="ARBA00022734"/>
    </source>
</evidence>
<organism evidence="4 5">
    <name type="scientific">Triticum turgidum subsp. durum</name>
    <name type="common">Durum wheat</name>
    <name type="synonym">Triticum durum</name>
    <dbReference type="NCBI Taxonomy" id="4567"/>
    <lineage>
        <taxon>Eukaryota</taxon>
        <taxon>Viridiplantae</taxon>
        <taxon>Streptophyta</taxon>
        <taxon>Embryophyta</taxon>
        <taxon>Tracheophyta</taxon>
        <taxon>Spermatophyta</taxon>
        <taxon>Magnoliopsida</taxon>
        <taxon>Liliopsida</taxon>
        <taxon>Poales</taxon>
        <taxon>Poaceae</taxon>
        <taxon>BOP clade</taxon>
        <taxon>Pooideae</taxon>
        <taxon>Triticodae</taxon>
        <taxon>Triticeae</taxon>
        <taxon>Triticinae</taxon>
        <taxon>Triticum</taxon>
    </lineage>
</organism>
<gene>
    <name evidence="4" type="ORF">TRITD_3Av1G195200</name>
</gene>
<dbReference type="InterPro" id="IPR013320">
    <property type="entry name" value="ConA-like_dom_sf"/>
</dbReference>
<name>A0A9R0VMF9_TRITD</name>
<accession>A0A9R0VMF9</accession>
<reference evidence="4 5" key="1">
    <citation type="submission" date="2017-09" db="EMBL/GenBank/DDBJ databases">
        <authorList>
            <consortium name="International Durum Wheat Genome Sequencing Consortium (IDWGSC)"/>
            <person name="Milanesi L."/>
        </authorList>
    </citation>
    <scope>NUCLEOTIDE SEQUENCE [LARGE SCALE GENOMIC DNA]</scope>
    <source>
        <strain evidence="5">cv. Svevo</strain>
    </source>
</reference>
<dbReference type="Proteomes" id="UP000324705">
    <property type="component" value="Chromosome 3A"/>
</dbReference>
<feature type="domain" description="Legume lectin" evidence="3">
    <location>
        <begin position="113"/>
        <end position="221"/>
    </location>
</feature>
<protein>
    <recommendedName>
        <fullName evidence="3">Legume lectin domain-containing protein</fullName>
    </recommendedName>
</protein>
<dbReference type="InterPro" id="IPR050258">
    <property type="entry name" value="Leguminous_Lectin"/>
</dbReference>
<dbReference type="PANTHER" id="PTHR32401:SF50">
    <property type="entry name" value="OS07G0133000 PROTEIN"/>
    <property type="match status" value="1"/>
</dbReference>
<proteinExistence type="inferred from homology"/>
<evidence type="ECO:0000259" key="3">
    <source>
        <dbReference type="Pfam" id="PF00139"/>
    </source>
</evidence>
<comment type="similarity">
    <text evidence="1">Belongs to the leguminous lectin family.</text>
</comment>
<dbReference type="CDD" id="cd06899">
    <property type="entry name" value="lectin_legume_LecRK_Arcelin_ConA"/>
    <property type="match status" value="1"/>
</dbReference>
<dbReference type="PANTHER" id="PTHR32401">
    <property type="entry name" value="CONCANAVALIN A-LIKE LECTIN FAMILY PROTEIN"/>
    <property type="match status" value="1"/>
</dbReference>
<dbReference type="Gramene" id="TRITD3Av1G195200.1">
    <property type="protein sequence ID" value="TRITD3Av1G195200.1"/>
    <property type="gene ID" value="TRITD3Av1G195200"/>
</dbReference>
<dbReference type="SUPFAM" id="SSF49899">
    <property type="entry name" value="Concanavalin A-like lectins/glucanases"/>
    <property type="match status" value="1"/>
</dbReference>
<dbReference type="InterPro" id="IPR001220">
    <property type="entry name" value="Legume_lectin_dom"/>
</dbReference>
<dbReference type="AlphaFoldDB" id="A0A9R0VMF9"/>
<dbReference type="Pfam" id="PF00139">
    <property type="entry name" value="Lectin_legB"/>
    <property type="match status" value="2"/>
</dbReference>
<feature type="domain" description="Legume lectin" evidence="3">
    <location>
        <begin position="36"/>
        <end position="106"/>
    </location>
</feature>
<keyword evidence="2" id="KW-0430">Lectin</keyword>
<keyword evidence="5" id="KW-1185">Reference proteome</keyword>